<feature type="domain" description="Peptidase S26" evidence="9">
    <location>
        <begin position="296"/>
        <end position="338"/>
    </location>
</feature>
<evidence type="ECO:0000313" key="11">
    <source>
        <dbReference type="Proteomes" id="UP000053664"/>
    </source>
</evidence>
<dbReference type="InterPro" id="IPR019533">
    <property type="entry name" value="Peptidase_S26"/>
</dbReference>
<dbReference type="InterPro" id="IPR019757">
    <property type="entry name" value="Pept_S26A_signal_pept_1_Lys-AS"/>
</dbReference>
<keyword evidence="4" id="KW-0496">Mitochondrion</keyword>
<feature type="region of interest" description="Disordered" evidence="8">
    <location>
        <begin position="97"/>
        <end position="139"/>
    </location>
</feature>
<proteinExistence type="inferred from homology"/>
<dbReference type="GO" id="GO:0004252">
    <property type="term" value="F:serine-type endopeptidase activity"/>
    <property type="evidence" value="ECO:0007669"/>
    <property type="project" value="InterPro"/>
</dbReference>
<evidence type="ECO:0000256" key="2">
    <source>
        <dbReference type="ARBA" id="ARBA00022792"/>
    </source>
</evidence>
<dbReference type="GO" id="GO:0006627">
    <property type="term" value="P:protein processing involved in protein targeting to mitochondrion"/>
    <property type="evidence" value="ECO:0007669"/>
    <property type="project" value="TreeGrafter"/>
</dbReference>
<name>A0A061HC98_9BASI</name>
<feature type="active site" evidence="7">
    <location>
        <position position="61"/>
    </location>
</feature>
<dbReference type="SUPFAM" id="SSF51306">
    <property type="entry name" value="LexA/Signal peptidase"/>
    <property type="match status" value="2"/>
</dbReference>
<gene>
    <name evidence="10" type="ORF">PFL1_04073</name>
</gene>
<dbReference type="RefSeq" id="XP_007879788.1">
    <property type="nucleotide sequence ID" value="XM_007881597.1"/>
</dbReference>
<feature type="compositionally biased region" description="Polar residues" evidence="8">
    <location>
        <begin position="110"/>
        <end position="120"/>
    </location>
</feature>
<dbReference type="InterPro" id="IPR036286">
    <property type="entry name" value="LexA/Signal_pep-like_sf"/>
</dbReference>
<evidence type="ECO:0000259" key="9">
    <source>
        <dbReference type="Pfam" id="PF10502"/>
    </source>
</evidence>
<reference evidence="10 11" key="1">
    <citation type="journal article" date="2013" name="Plant Cell">
        <title>The transition from a phytopathogenic smut ancestor to an anamorphic biocontrol agent deciphered by comparative whole-genome analysis.</title>
        <authorList>
            <person name="Lefebvre F."/>
            <person name="Joly D.L."/>
            <person name="Labbe C."/>
            <person name="Teichmann B."/>
            <person name="Linning R."/>
            <person name="Belzile F."/>
            <person name="Bakkeren G."/>
            <person name="Belanger R.R."/>
        </authorList>
    </citation>
    <scope>NUCLEOTIDE SEQUENCE [LARGE SCALE GENOMIC DNA]</scope>
    <source>
        <strain evidence="10 11">PF-1</strain>
    </source>
</reference>
<dbReference type="Gene3D" id="2.10.109.10">
    <property type="entry name" value="Umud Fragment, subunit A"/>
    <property type="match status" value="1"/>
</dbReference>
<dbReference type="CDD" id="cd06530">
    <property type="entry name" value="S26_SPase_I"/>
    <property type="match status" value="2"/>
</dbReference>
<dbReference type="Proteomes" id="UP000053664">
    <property type="component" value="Unassembled WGS sequence"/>
</dbReference>
<comment type="similarity">
    <text evidence="6">Belongs to the peptidase S26 family. IMP1 subfamily.</text>
</comment>
<comment type="subcellular location">
    <subcellularLocation>
        <location evidence="1">Mitochondrion inner membrane</location>
    </subcellularLocation>
</comment>
<feature type="compositionally biased region" description="Low complexity" evidence="8">
    <location>
        <begin position="191"/>
        <end position="210"/>
    </location>
</feature>
<dbReference type="HOGENOM" id="CLU_028723_12_0_1"/>
<keyword evidence="5" id="KW-0472">Membrane</keyword>
<keyword evidence="3" id="KW-0378">Hydrolase</keyword>
<feature type="compositionally biased region" description="Low complexity" evidence="8">
    <location>
        <begin position="238"/>
        <end position="247"/>
    </location>
</feature>
<organism evidence="10 11">
    <name type="scientific">Pseudozyma flocculosa PF-1</name>
    <dbReference type="NCBI Taxonomy" id="1277687"/>
    <lineage>
        <taxon>Eukaryota</taxon>
        <taxon>Fungi</taxon>
        <taxon>Dikarya</taxon>
        <taxon>Basidiomycota</taxon>
        <taxon>Ustilaginomycotina</taxon>
        <taxon>Ustilaginomycetes</taxon>
        <taxon>Ustilaginales</taxon>
        <taxon>Ustilaginaceae</taxon>
        <taxon>Pseudozyma</taxon>
    </lineage>
</organism>
<dbReference type="OrthoDB" id="308440at2759"/>
<dbReference type="Pfam" id="PF10502">
    <property type="entry name" value="Peptidase_S26"/>
    <property type="match status" value="2"/>
</dbReference>
<evidence type="ECO:0000256" key="3">
    <source>
        <dbReference type="ARBA" id="ARBA00022801"/>
    </source>
</evidence>
<dbReference type="GO" id="GO:0006465">
    <property type="term" value="P:signal peptide processing"/>
    <property type="evidence" value="ECO:0007669"/>
    <property type="project" value="InterPro"/>
</dbReference>
<dbReference type="AlphaFoldDB" id="A0A061HC98"/>
<accession>A0A061HC98</accession>
<evidence type="ECO:0000256" key="1">
    <source>
        <dbReference type="ARBA" id="ARBA00004273"/>
    </source>
</evidence>
<feature type="active site" evidence="7">
    <location>
        <position position="162"/>
    </location>
</feature>
<dbReference type="GeneID" id="19318180"/>
<dbReference type="PRINTS" id="PR00727">
    <property type="entry name" value="LEADERPTASE"/>
</dbReference>
<dbReference type="KEGG" id="pfp:PFL1_04073"/>
<evidence type="ECO:0000256" key="8">
    <source>
        <dbReference type="SAM" id="MobiDB-lite"/>
    </source>
</evidence>
<keyword evidence="2" id="KW-0999">Mitochondrion inner membrane</keyword>
<evidence type="ECO:0000256" key="5">
    <source>
        <dbReference type="ARBA" id="ARBA00023136"/>
    </source>
</evidence>
<dbReference type="GO" id="GO:0042720">
    <property type="term" value="C:mitochondrial inner membrane peptidase complex"/>
    <property type="evidence" value="ECO:0007669"/>
    <property type="project" value="TreeGrafter"/>
</dbReference>
<dbReference type="PANTHER" id="PTHR12383:SF16">
    <property type="entry name" value="MITOCHONDRIAL INNER MEMBRANE PROTEASE SUBUNIT 1"/>
    <property type="match status" value="1"/>
</dbReference>
<dbReference type="PANTHER" id="PTHR12383">
    <property type="entry name" value="PROTEASE FAMILY S26 MITOCHONDRIAL INNER MEMBRANE PROTEASE-RELATED"/>
    <property type="match status" value="1"/>
</dbReference>
<feature type="domain" description="Peptidase S26" evidence="9">
    <location>
        <begin position="39"/>
        <end position="175"/>
    </location>
</feature>
<sequence>MSSTLSSRFNAALQRSYRRRPGLWTTSVTTLRATAVAAQIFCVMHLFHEHVMEVSQSTGSSMLPTIALDGDYLLHVRLPFLRFCTESYQRLASLLPAPSSSASSHRDDGQQQSPFYSSRTWGHKRVGGPSSIKTDQTQGTGLRIGDIVVALSPANPNRTVCKRVIGLPGDTICVDPRMRPIPDYAWRGRRAATPTSISTRTARTSSSTTSGSGGGSGGSGGSGGKRLETDIDDDDVDLLSSMDSSPSDGGGGYDDDVEGGSAPATAPAVDRPTLEHDRAALSELRASTYLRSRGEVQYVTVPSGHVWLTGDNLGNSTDSRHYGPVPMGLVKGKVVAKVFPGWAWLGNNAT</sequence>
<evidence type="ECO:0000313" key="10">
    <source>
        <dbReference type="EMBL" id="EPQ28246.1"/>
    </source>
</evidence>
<dbReference type="InterPro" id="IPR000223">
    <property type="entry name" value="Pept_S26A_signal_pept_1"/>
</dbReference>
<feature type="compositionally biased region" description="Gly residues" evidence="8">
    <location>
        <begin position="211"/>
        <end position="224"/>
    </location>
</feature>
<dbReference type="eggNOG" id="KOG0171">
    <property type="taxonomic scope" value="Eukaryota"/>
</dbReference>
<evidence type="ECO:0000256" key="6">
    <source>
        <dbReference type="ARBA" id="ARBA00038445"/>
    </source>
</evidence>
<evidence type="ECO:0000256" key="7">
    <source>
        <dbReference type="PIRSR" id="PIRSR600223-1"/>
    </source>
</evidence>
<evidence type="ECO:0000256" key="4">
    <source>
        <dbReference type="ARBA" id="ARBA00023128"/>
    </source>
</evidence>
<dbReference type="InterPro" id="IPR052064">
    <property type="entry name" value="Mito_IMP1_subunit"/>
</dbReference>
<protein>
    <recommendedName>
        <fullName evidence="9">Peptidase S26 domain-containing protein</fullName>
    </recommendedName>
</protein>
<dbReference type="PROSITE" id="PS00760">
    <property type="entry name" value="SPASE_I_2"/>
    <property type="match status" value="1"/>
</dbReference>
<feature type="region of interest" description="Disordered" evidence="8">
    <location>
        <begin position="185"/>
        <end position="274"/>
    </location>
</feature>
<dbReference type="EMBL" id="KE361635">
    <property type="protein sequence ID" value="EPQ28246.1"/>
    <property type="molecule type" value="Genomic_DNA"/>
</dbReference>